<dbReference type="GO" id="GO:0005085">
    <property type="term" value="F:guanyl-nucleotide exchange factor activity"/>
    <property type="evidence" value="ECO:0007669"/>
    <property type="project" value="UniProtKB-KW"/>
</dbReference>
<dbReference type="Gene3D" id="2.30.29.30">
    <property type="entry name" value="Pleckstrin-homology domain (PH domain)/Phosphotyrosine-binding domain (PTB)"/>
    <property type="match status" value="1"/>
</dbReference>
<dbReference type="SMART" id="SM00325">
    <property type="entry name" value="RhoGEF"/>
    <property type="match status" value="2"/>
</dbReference>
<evidence type="ECO:0000256" key="2">
    <source>
        <dbReference type="ARBA" id="ARBA00022658"/>
    </source>
</evidence>
<feature type="domain" description="CNH" evidence="5">
    <location>
        <begin position="778"/>
        <end position="1085"/>
    </location>
</feature>
<dbReference type="Pfam" id="PF15405">
    <property type="entry name" value="PH_5"/>
    <property type="match status" value="1"/>
</dbReference>
<gene>
    <name evidence="6" type="ORF">BS47DRAFT_1429505</name>
</gene>
<evidence type="ECO:0000259" key="5">
    <source>
        <dbReference type="PROSITE" id="PS50219"/>
    </source>
</evidence>
<dbReference type="InterPro" id="IPR001180">
    <property type="entry name" value="CNH_dom"/>
</dbReference>
<protein>
    <submittedName>
        <fullName evidence="6">Uncharacterized protein</fullName>
    </submittedName>
</protein>
<dbReference type="SUPFAM" id="SSF50729">
    <property type="entry name" value="PH domain-like"/>
    <property type="match status" value="1"/>
</dbReference>
<reference evidence="6" key="1">
    <citation type="journal article" date="2020" name="Nat. Commun.">
        <title>Large-scale genome sequencing of mycorrhizal fungi provides insights into the early evolution of symbiotic traits.</title>
        <authorList>
            <person name="Miyauchi S."/>
            <person name="Kiss E."/>
            <person name="Kuo A."/>
            <person name="Drula E."/>
            <person name="Kohler A."/>
            <person name="Sanchez-Garcia M."/>
            <person name="Morin E."/>
            <person name="Andreopoulos B."/>
            <person name="Barry K.W."/>
            <person name="Bonito G."/>
            <person name="Buee M."/>
            <person name="Carver A."/>
            <person name="Chen C."/>
            <person name="Cichocki N."/>
            <person name="Clum A."/>
            <person name="Culley D."/>
            <person name="Crous P.W."/>
            <person name="Fauchery L."/>
            <person name="Girlanda M."/>
            <person name="Hayes R.D."/>
            <person name="Keri Z."/>
            <person name="LaButti K."/>
            <person name="Lipzen A."/>
            <person name="Lombard V."/>
            <person name="Magnuson J."/>
            <person name="Maillard F."/>
            <person name="Murat C."/>
            <person name="Nolan M."/>
            <person name="Ohm R.A."/>
            <person name="Pangilinan J."/>
            <person name="Pereira M.F."/>
            <person name="Perotto S."/>
            <person name="Peter M."/>
            <person name="Pfister S."/>
            <person name="Riley R."/>
            <person name="Sitrit Y."/>
            <person name="Stielow J.B."/>
            <person name="Szollosi G."/>
            <person name="Zifcakova L."/>
            <person name="Stursova M."/>
            <person name="Spatafora J.W."/>
            <person name="Tedersoo L."/>
            <person name="Vaario L.M."/>
            <person name="Yamada A."/>
            <person name="Yan M."/>
            <person name="Wang P."/>
            <person name="Xu J."/>
            <person name="Bruns T."/>
            <person name="Baldrian P."/>
            <person name="Vilgalys R."/>
            <person name="Dunand C."/>
            <person name="Henrissat B."/>
            <person name="Grigoriev I.V."/>
            <person name="Hibbett D."/>
            <person name="Nagy L.G."/>
            <person name="Martin F.M."/>
        </authorList>
    </citation>
    <scope>NUCLEOTIDE SEQUENCE</scope>
    <source>
        <strain evidence="6">UP504</strain>
    </source>
</reference>
<dbReference type="Pfam" id="PF00621">
    <property type="entry name" value="RhoGEF"/>
    <property type="match status" value="2"/>
</dbReference>
<dbReference type="InterPro" id="IPR011993">
    <property type="entry name" value="PH-like_dom_sf"/>
</dbReference>
<dbReference type="PROSITE" id="PS50010">
    <property type="entry name" value="DH_2"/>
    <property type="match status" value="1"/>
</dbReference>
<dbReference type="InterPro" id="IPR001849">
    <property type="entry name" value="PH_domain"/>
</dbReference>
<dbReference type="InterPro" id="IPR000219">
    <property type="entry name" value="DH_dom"/>
</dbReference>
<sequence>MTRPLDPESNYEFVEDFPDPDDLEEEFLNTSLLSHIAVKLRDKVLRSTHVKGSIPYHNAFTGKDIVSTIQSVIQRDLPDIASDGRQTALQVARSLKDQLFFYEVEWGDCVLSDGVEDVFMFLDEHEADGGGLPEREELPTGVILPLTKCYASTCGDDDTPCYLYSCPRRARGWADGIDPSVLKALSTSEINRQTVIAKTINQEAQYVKDLDLIDSLFVKPLRRAPEPIIAPEELDSFIDVVFGNILDLRETNRRLLEVMFVRQREQGPFIQWLGDIFLTAAAEFRVVYPLYVGNLPLARNASRTKLKAIHNFGQLELKHFITRPSEHLQRYPVLLEAIRAETSDDNPDAEYLLEASEAIRKLSTVAQLRTFQSSMTRSQSSRQEWHDLVPADMQDAIPKAEKKRQALPDSSGRGVQEFLREIFHNYDEVLSQHRRLLDAMHEVQRDEYPCVTSIVAPIYDAALNWRDVYMEYVSHYPIARYRVDEAMLNPTFRKVVEDAQRHPDARRLDIRSFINRPIPRMLRYDLLLNSILKETPDGHSDKQSIPEVSELIRALGKSLDHCIATAERKVEMWRYNRSLVWKPGEEIDLDLLDETRTLVHTGRLLRQPEGGMDWNSWSELFVLLFDHYLVMTKVKEKYGVARRYHVNRRPIPLELLTLVSFSESPQQRSSSLLGNFRGRNIQHAEGAPNGGGAEPVDSRLLYPCSIHHSGRVGGHYHLFAESAQARAEWERKLNEAVVLRKAVQDANQVFEKRTISTDTFVVPSLQPPMLATYDGTLTGQVTCSIPLKSSDGRPLIAVGCAEGVWIGLRHDARSMRRVLHLKQVTQCAMLEEFGIFLVLADKSLFAYHIEALVPTGPAGENSQPRQPQKLNGSRDVQFFSVGTLHGRTLIVYMKKKGLDSVFRVLEPVTGKVTEKAKTPTFSRNLFGPKQPEWFRVYKEFFLPSDSFDLYFLKAKVAILCSKGFEIMDLTDFKSVTIPFSEDPRHGALMKRCESCKAMGIFRSGENEFFLCYDEFGLYVDRHGEPSRSPGVVEWEGTAERVAFHPPYILIFDTRFIEVRHIDKGNLVQILPGMDLHCTWDGRGYFAAPTPMSPIPGGWDDHSPGEATVHAVMKAEEIPNASTHASPRHVFELAPTQLLYAPPELAVQSPVGFIPHKYSSPPHSPRPASLGSGWAK</sequence>
<dbReference type="SMART" id="SM00036">
    <property type="entry name" value="CNH"/>
    <property type="match status" value="1"/>
</dbReference>
<dbReference type="Proteomes" id="UP000886523">
    <property type="component" value="Unassembled WGS sequence"/>
</dbReference>
<dbReference type="AlphaFoldDB" id="A0A9P6B7W0"/>
<dbReference type="PANTHER" id="PTHR46572:SF1">
    <property type="entry name" value="RHO1 GUANINE NUCLEOTIDE EXCHANGE FACTOR TUS1"/>
    <property type="match status" value="1"/>
</dbReference>
<evidence type="ECO:0000259" key="3">
    <source>
        <dbReference type="PROSITE" id="PS50003"/>
    </source>
</evidence>
<dbReference type="PROSITE" id="PS50219">
    <property type="entry name" value="CNH"/>
    <property type="match status" value="1"/>
</dbReference>
<dbReference type="EMBL" id="MU128929">
    <property type="protein sequence ID" value="KAF9517876.1"/>
    <property type="molecule type" value="Genomic_DNA"/>
</dbReference>
<comment type="caution">
    <text evidence="6">The sequence shown here is derived from an EMBL/GenBank/DDBJ whole genome shotgun (WGS) entry which is preliminary data.</text>
</comment>
<keyword evidence="1" id="KW-0597">Phosphoprotein</keyword>
<proteinExistence type="predicted"/>
<dbReference type="SMART" id="SM00233">
    <property type="entry name" value="PH"/>
    <property type="match status" value="1"/>
</dbReference>
<feature type="domain" description="PH" evidence="3">
    <location>
        <begin position="597"/>
        <end position="738"/>
    </location>
</feature>
<name>A0A9P6B7W0_9AGAM</name>
<accession>A0A9P6B7W0</accession>
<dbReference type="InterPro" id="IPR052233">
    <property type="entry name" value="Rho-type_GEFs"/>
</dbReference>
<evidence type="ECO:0000313" key="6">
    <source>
        <dbReference type="EMBL" id="KAF9517876.1"/>
    </source>
</evidence>
<dbReference type="PANTHER" id="PTHR46572">
    <property type="entry name" value="RHO1 GDP-GTP EXCHANGE PROTEIN 1-RELATED"/>
    <property type="match status" value="1"/>
</dbReference>
<keyword evidence="2" id="KW-0344">Guanine-nucleotide releasing factor</keyword>
<evidence type="ECO:0000256" key="1">
    <source>
        <dbReference type="ARBA" id="ARBA00022553"/>
    </source>
</evidence>
<evidence type="ECO:0000313" key="7">
    <source>
        <dbReference type="Proteomes" id="UP000886523"/>
    </source>
</evidence>
<feature type="domain" description="DH" evidence="4">
    <location>
        <begin position="191"/>
        <end position="562"/>
    </location>
</feature>
<keyword evidence="7" id="KW-1185">Reference proteome</keyword>
<dbReference type="Pfam" id="PF00780">
    <property type="entry name" value="CNH"/>
    <property type="match status" value="1"/>
</dbReference>
<dbReference type="InterPro" id="IPR041675">
    <property type="entry name" value="PH_5"/>
</dbReference>
<evidence type="ECO:0000259" key="4">
    <source>
        <dbReference type="PROSITE" id="PS50010"/>
    </source>
</evidence>
<organism evidence="6 7">
    <name type="scientific">Hydnum rufescens UP504</name>
    <dbReference type="NCBI Taxonomy" id="1448309"/>
    <lineage>
        <taxon>Eukaryota</taxon>
        <taxon>Fungi</taxon>
        <taxon>Dikarya</taxon>
        <taxon>Basidiomycota</taxon>
        <taxon>Agaricomycotina</taxon>
        <taxon>Agaricomycetes</taxon>
        <taxon>Cantharellales</taxon>
        <taxon>Hydnaceae</taxon>
        <taxon>Hydnum</taxon>
    </lineage>
</organism>
<dbReference type="OrthoDB" id="2272012at2759"/>
<dbReference type="SUPFAM" id="SSF48065">
    <property type="entry name" value="DBL homology domain (DH-domain)"/>
    <property type="match status" value="2"/>
</dbReference>
<dbReference type="Gene3D" id="1.20.900.10">
    <property type="entry name" value="Dbl homology (DH) domain"/>
    <property type="match status" value="2"/>
</dbReference>
<dbReference type="InterPro" id="IPR035899">
    <property type="entry name" value="DBL_dom_sf"/>
</dbReference>
<dbReference type="PROSITE" id="PS50003">
    <property type="entry name" value="PH_DOMAIN"/>
    <property type="match status" value="1"/>
</dbReference>